<dbReference type="GeneID" id="25271774"/>
<feature type="compositionally biased region" description="Polar residues" evidence="6">
    <location>
        <begin position="32"/>
        <end position="43"/>
    </location>
</feature>
<dbReference type="GO" id="GO:0016471">
    <property type="term" value="C:vacuolar proton-transporting V-type ATPase complex"/>
    <property type="evidence" value="ECO:0007669"/>
    <property type="project" value="InterPro"/>
</dbReference>
<accession>U6GXV1</accession>
<dbReference type="AlphaFoldDB" id="U6GXV1"/>
<dbReference type="Pfam" id="PF03179">
    <property type="entry name" value="V-ATPase_G"/>
    <property type="match status" value="1"/>
</dbReference>
<evidence type="ECO:0000256" key="5">
    <source>
        <dbReference type="SAM" id="Coils"/>
    </source>
</evidence>
<comment type="similarity">
    <text evidence="1">Belongs to the V-ATPase G subunit family.</text>
</comment>
<protein>
    <submittedName>
        <fullName evidence="7">Vacuolar (H+)-ATPase G subunit domain-containing protein, putative</fullName>
    </submittedName>
</protein>
<dbReference type="InterPro" id="IPR005124">
    <property type="entry name" value="V-ATPase_G"/>
</dbReference>
<dbReference type="Proteomes" id="UP000018050">
    <property type="component" value="Unassembled WGS sequence"/>
</dbReference>
<evidence type="ECO:0000256" key="3">
    <source>
        <dbReference type="ARBA" id="ARBA00022781"/>
    </source>
</evidence>
<organism evidence="7 8">
    <name type="scientific">Eimeria acervulina</name>
    <name type="common">Coccidian parasite</name>
    <dbReference type="NCBI Taxonomy" id="5801"/>
    <lineage>
        <taxon>Eukaryota</taxon>
        <taxon>Sar</taxon>
        <taxon>Alveolata</taxon>
        <taxon>Apicomplexa</taxon>
        <taxon>Conoidasida</taxon>
        <taxon>Coccidia</taxon>
        <taxon>Eucoccidiorida</taxon>
        <taxon>Eimeriorina</taxon>
        <taxon>Eimeriidae</taxon>
        <taxon>Eimeria</taxon>
    </lineage>
</organism>
<keyword evidence="4" id="KW-0406">Ion transport</keyword>
<sequence>MRSDSSKTSSRDQGGHQTAQNGEGRLGKASSGGKQSNEGAVSTETDHAKRGFHGLRQRFHTTHHTSSGQGTAGQEGTADHSLHLPLHLRHLHFPHILHHPAQHANSSSAESETEVMQLLQKATNQAKRIVERARGEHELLMQRAREEAEAEIQALRCELEAEALKDEQEGNGGEDAIREATLEEDNRMRQILERASERMEASVSLCVGHVLNVDTSLAADRRGALQNLRKNPPNFLRKSQAKSFPSERRMLAERRAKGKRATHVSDFSWDVDALEYPAVDNSSPEQEKLVVVKSGQHHKDRESFSSQVRIEFAHRCSGGRHMRRRCIRSPLLVSNQTTLKVQGGKLSEIL</sequence>
<reference evidence="7" key="2">
    <citation type="submission" date="2013-10" db="EMBL/GenBank/DDBJ databases">
        <authorList>
            <person name="Aslett M."/>
        </authorList>
    </citation>
    <scope>NUCLEOTIDE SEQUENCE [LARGE SCALE GENOMIC DNA]</scope>
    <source>
        <strain evidence="7">Houghton</strain>
    </source>
</reference>
<evidence type="ECO:0000256" key="2">
    <source>
        <dbReference type="ARBA" id="ARBA00022448"/>
    </source>
</evidence>
<gene>
    <name evidence="7" type="ORF">EAH_00037040</name>
</gene>
<reference evidence="7" key="1">
    <citation type="submission" date="2013-10" db="EMBL/GenBank/DDBJ databases">
        <title>Genomic analysis of the causative agents of coccidiosis in chickens.</title>
        <authorList>
            <person name="Reid A.J."/>
            <person name="Blake D."/>
            <person name="Billington K."/>
            <person name="Browne H."/>
            <person name="Dunn M."/>
            <person name="Hung S."/>
            <person name="Kawahara F."/>
            <person name="Miranda-Saavedra D."/>
            <person name="Mourier T."/>
            <person name="Nagra H."/>
            <person name="Otto T.D."/>
            <person name="Rawlings N."/>
            <person name="Sanchez A."/>
            <person name="Sanders M."/>
            <person name="Subramaniam C."/>
            <person name="Tay Y."/>
            <person name="Dear P."/>
            <person name="Doerig C."/>
            <person name="Gruber A."/>
            <person name="Parkinson J."/>
            <person name="Shirley M."/>
            <person name="Wan K.L."/>
            <person name="Berriman M."/>
            <person name="Tomley F."/>
            <person name="Pain A."/>
        </authorList>
    </citation>
    <scope>NUCLEOTIDE SEQUENCE [LARGE SCALE GENOMIC DNA]</scope>
    <source>
        <strain evidence="7">Houghton</strain>
    </source>
</reference>
<dbReference type="GO" id="GO:0046961">
    <property type="term" value="F:proton-transporting ATPase activity, rotational mechanism"/>
    <property type="evidence" value="ECO:0007669"/>
    <property type="project" value="InterPro"/>
</dbReference>
<name>U6GXV1_EIMAC</name>
<feature type="region of interest" description="Disordered" evidence="6">
    <location>
        <begin position="228"/>
        <end position="247"/>
    </location>
</feature>
<feature type="coiled-coil region" evidence="5">
    <location>
        <begin position="138"/>
        <end position="167"/>
    </location>
</feature>
<evidence type="ECO:0000313" key="7">
    <source>
        <dbReference type="EMBL" id="CDI83379.1"/>
    </source>
</evidence>
<evidence type="ECO:0000256" key="6">
    <source>
        <dbReference type="SAM" id="MobiDB-lite"/>
    </source>
</evidence>
<dbReference type="OMA" id="CEHTDAT"/>
<dbReference type="RefSeq" id="XP_013247489.1">
    <property type="nucleotide sequence ID" value="XM_013392035.1"/>
</dbReference>
<dbReference type="EMBL" id="HG673406">
    <property type="protein sequence ID" value="CDI83379.1"/>
    <property type="molecule type" value="Genomic_DNA"/>
</dbReference>
<keyword evidence="5" id="KW-0175">Coiled coil</keyword>
<evidence type="ECO:0000256" key="4">
    <source>
        <dbReference type="ARBA" id="ARBA00023065"/>
    </source>
</evidence>
<evidence type="ECO:0000256" key="1">
    <source>
        <dbReference type="ARBA" id="ARBA00010066"/>
    </source>
</evidence>
<feature type="compositionally biased region" description="Basic and acidic residues" evidence="6">
    <location>
        <begin position="1"/>
        <end position="14"/>
    </location>
</feature>
<evidence type="ECO:0000313" key="8">
    <source>
        <dbReference type="Proteomes" id="UP000018050"/>
    </source>
</evidence>
<keyword evidence="3" id="KW-0375">Hydrogen ion transport</keyword>
<keyword evidence="8" id="KW-1185">Reference proteome</keyword>
<proteinExistence type="inferred from homology"/>
<dbReference type="VEuPathDB" id="ToxoDB:EAH_00037040"/>
<feature type="region of interest" description="Disordered" evidence="6">
    <location>
        <begin position="1"/>
        <end position="47"/>
    </location>
</feature>
<keyword evidence="2" id="KW-0813">Transport</keyword>
<dbReference type="Gene3D" id="1.20.5.2950">
    <property type="match status" value="1"/>
</dbReference>
<dbReference type="OrthoDB" id="346426at2759"/>